<dbReference type="PROSITE" id="PS50181">
    <property type="entry name" value="FBOX"/>
    <property type="match status" value="2"/>
</dbReference>
<dbReference type="SUPFAM" id="SSF81383">
    <property type="entry name" value="F-box domain"/>
    <property type="match status" value="3"/>
</dbReference>
<dbReference type="PANTHER" id="PTHR32133:SF302">
    <property type="entry name" value="F-BOX DOMAIN CONTAINING PROTEIN, EXPRESSED"/>
    <property type="match status" value="1"/>
</dbReference>
<dbReference type="InterPro" id="IPR001810">
    <property type="entry name" value="F-box_dom"/>
</dbReference>
<dbReference type="Pfam" id="PF12937">
    <property type="entry name" value="F-box-like"/>
    <property type="match status" value="2"/>
</dbReference>
<dbReference type="Gramene" id="OGLUM10G02280.5">
    <property type="protein sequence ID" value="OGLUM10G02280.5"/>
    <property type="gene ID" value="OGLUM10G02280"/>
</dbReference>
<dbReference type="InterPro" id="IPR036047">
    <property type="entry name" value="F-box-like_dom_sf"/>
</dbReference>
<dbReference type="AlphaFoldDB" id="A0A0E0B7U8"/>
<feature type="domain" description="F-box" evidence="1">
    <location>
        <begin position="788"/>
        <end position="836"/>
    </location>
</feature>
<reference evidence="2" key="1">
    <citation type="submission" date="2015-04" db="UniProtKB">
        <authorList>
            <consortium name="EnsemblPlants"/>
        </authorList>
    </citation>
    <scope>IDENTIFICATION</scope>
</reference>
<keyword evidence="3" id="KW-1185">Reference proteome</keyword>
<proteinExistence type="predicted"/>
<sequence>MGCMLPSPQRACPGAPPPSLPPAEDLLFEILLRLPPDPDCLHRAALVCRRWRRLIHGPAFLPRFRAFHRTPPVLGFYHNSRATGPSFVALAAPAGHSLVFGDGDWSLLGCRHGRVLLRSGPGWLQLLVWDPVTGHRSCVRLGRLAGHVRACNAAVLGDQDTRRDCSFRVAFVFTGEGRASACLYSSETAAWGRLITAGTARCGDVGTKPSALAGDTLYWVLDDGDILELDMGKGTLAVVEPPPPDALTLYGRNNIQLMASPDGSLGLAVMDVFSLQLWAREAGGSDGVASTSSWVLRKSIDLDVFTLMPLPCAGGRVILVPPVRLLGVDEDGISAFIWTIEGIFMLHLEDEMLMKKVAASRMVDFVYPYSSFYVADVSTVHSIHPLLRCDKSAAMSEATAGGHSSAAAESAPDDVLAEILLRLPPHPSFLSRASLVCKRWRRLARDPGFLRRLRAFHRASPVLGFFHNSPDLPRFVPAEGPPGRVAAEAASLRRDGDDGMWWFVDCRHGRALLRSRDWADLLVWDPMTGERRCITVPNQIQEGALDLNAAVFCAASGGGYQDCHSSPFHVVVVFTTGHGRVFACVYSSGIDAWGDPISTPLCDTPPALVGEASYWLSYGGLIFEFQFGSQSLTLMKRPLEMLADVRLVRLEEEEDGLGLAFIKDSTLHLWAREVADDGASKWKWIPRRAIELDKFLPMPRVLTGKWCGEMFVSISGFSEDGNVVFIRTLAGVFLVWLESLKFKKMSDPLYMMTVHPYSSFYVPNVCRLFWKERKVTGVHSSPPATATASAAESLPDDVLVEILLRLPPHPSFLSQASLVSKRWLRHTRNPSFLRRFREFHRTAPVLGFFLNSSHGALFFPTDAPPGRIADQVASLRRNSGDGLWWLVGCRHGRVLLRSCDWADLLVWDPMTEGFVCFPAPIQMVEADADRDAAVFCAASAGGDGDDEDRRSGAFNVAVVFVSGDHVFGCVFSSAIGAWGDVISTPVTLPLLMIYDEPAALAGEALYWIVNGSSLLEFNFGSQSLALISRPSDMPATHRWNIRPVSLEDDLLGLAFFNDLCLHLWVREVADDGAPNWVPRKSVEMDKLLSLPVATEDSSRRIVPAWICGFSGDGNVVFIGTPAGIFLVELDTLKFKKVTDGSLLIKTVHPYESFYYVPNEKGGKQESAIVGNQVSEAGGKNQVASEIYGAKPGWRFGTGMLD</sequence>
<dbReference type="InterPro" id="IPR056594">
    <property type="entry name" value="AT5G49610-like_b-prop"/>
</dbReference>
<reference evidence="2" key="2">
    <citation type="submission" date="2018-05" db="EMBL/GenBank/DDBJ databases">
        <title>OgluRS3 (Oryza glumaepatula Reference Sequence Version 3).</title>
        <authorList>
            <person name="Zhang J."/>
            <person name="Kudrna D."/>
            <person name="Lee S."/>
            <person name="Talag J."/>
            <person name="Welchert J."/>
            <person name="Wing R.A."/>
        </authorList>
    </citation>
    <scope>NUCLEOTIDE SEQUENCE [LARGE SCALE GENOMIC DNA]</scope>
</reference>
<evidence type="ECO:0000259" key="1">
    <source>
        <dbReference type="PROSITE" id="PS50181"/>
    </source>
</evidence>
<protein>
    <recommendedName>
        <fullName evidence="1">F-box domain-containing protein</fullName>
    </recommendedName>
</protein>
<dbReference type="Proteomes" id="UP000026961">
    <property type="component" value="Chromosome 10"/>
</dbReference>
<organism evidence="2">
    <name type="scientific">Oryza glumipatula</name>
    <dbReference type="NCBI Taxonomy" id="40148"/>
    <lineage>
        <taxon>Eukaryota</taxon>
        <taxon>Viridiplantae</taxon>
        <taxon>Streptophyta</taxon>
        <taxon>Embryophyta</taxon>
        <taxon>Tracheophyta</taxon>
        <taxon>Spermatophyta</taxon>
        <taxon>Magnoliopsida</taxon>
        <taxon>Liliopsida</taxon>
        <taxon>Poales</taxon>
        <taxon>Poaceae</taxon>
        <taxon>BOP clade</taxon>
        <taxon>Oryzoideae</taxon>
        <taxon>Oryzeae</taxon>
        <taxon>Oryzinae</taxon>
        <taxon>Oryza</taxon>
    </lineage>
</organism>
<dbReference type="Pfam" id="PF00646">
    <property type="entry name" value="F-box"/>
    <property type="match status" value="1"/>
</dbReference>
<dbReference type="PANTHER" id="PTHR32133">
    <property type="entry name" value="OS07G0120400 PROTEIN"/>
    <property type="match status" value="1"/>
</dbReference>
<dbReference type="Pfam" id="PF23635">
    <property type="entry name" value="Beta-prop_AT5G49610-like"/>
    <property type="match status" value="2"/>
</dbReference>
<name>A0A0E0B7U8_9ORYZ</name>
<dbReference type="EnsemblPlants" id="OGLUM10G02280.5">
    <property type="protein sequence ID" value="OGLUM10G02280.5"/>
    <property type="gene ID" value="OGLUM10G02280"/>
</dbReference>
<accession>A0A0E0B7U8</accession>
<dbReference type="SMART" id="SM00256">
    <property type="entry name" value="FBOX"/>
    <property type="match status" value="3"/>
</dbReference>
<feature type="domain" description="F-box" evidence="1">
    <location>
        <begin position="405"/>
        <end position="453"/>
    </location>
</feature>
<evidence type="ECO:0000313" key="2">
    <source>
        <dbReference type="EnsemblPlants" id="OGLUM10G02280.5"/>
    </source>
</evidence>
<evidence type="ECO:0000313" key="3">
    <source>
        <dbReference type="Proteomes" id="UP000026961"/>
    </source>
</evidence>
<dbReference type="Gene3D" id="1.20.1280.50">
    <property type="match status" value="3"/>
</dbReference>